<feature type="region of interest" description="Disordered" evidence="2">
    <location>
        <begin position="47"/>
        <end position="66"/>
    </location>
</feature>
<evidence type="ECO:0000259" key="3">
    <source>
        <dbReference type="PROSITE" id="PS51886"/>
    </source>
</evidence>
<dbReference type="Gene3D" id="3.30.710.10">
    <property type="entry name" value="Potassium Channel Kv1.1, Chain A"/>
    <property type="match status" value="2"/>
</dbReference>
<dbReference type="SMART" id="SM00584">
    <property type="entry name" value="TLDc"/>
    <property type="match status" value="1"/>
</dbReference>
<evidence type="ECO:0000313" key="4">
    <source>
        <dbReference type="EMBL" id="CAE7285793.1"/>
    </source>
</evidence>
<feature type="coiled-coil region" evidence="1">
    <location>
        <begin position="7"/>
        <end position="41"/>
    </location>
</feature>
<comment type="caution">
    <text evidence="4">The sequence shown here is derived from an EMBL/GenBank/DDBJ whole genome shotgun (WGS) entry which is preliminary data.</text>
</comment>
<dbReference type="PROSITE" id="PS51886">
    <property type="entry name" value="TLDC"/>
    <property type="match status" value="2"/>
</dbReference>
<dbReference type="PANTHER" id="PTHR23354:SF122">
    <property type="entry name" value="GTPASE-ACTIVATING PROTEIN SKYWALKER"/>
    <property type="match status" value="1"/>
</dbReference>
<gene>
    <name evidence="4" type="primary">KCTD12</name>
    <name evidence="4" type="ORF">SNAT2548_LOCUS15124</name>
</gene>
<dbReference type="PANTHER" id="PTHR23354">
    <property type="entry name" value="NUCLEOLAR PROTEIN 7/ESTROGEN RECEPTOR COACTIVATOR-RELATED"/>
    <property type="match status" value="1"/>
</dbReference>
<sequence>MAADAATRRSAQIAQELQEQLESQEKELEELQEAHRALVEEKFQVPSAQEIPRKRPCPGLADDPRPSDLIKLNVGGDTSFTMTRDTLTAVRGSRLAQLFSGRWDERLRRDAEGRVFLDFHPLQFRKMQRLLRDAKRTGPGSKPSEPADYEKTLPEWCRPGFVPLCNFLCSPNTCKFPAPRVDGAPELRDMAPAASSGAKRRKIFDSALVGAEQAELLESWVAPVSTGLAGSSFELMFRASRDGWTAQAFHQKCDGKGPTVVVAKSQGGHLFGGYTEVPWDSSGQYKPCQQSFLFRLAGPDSSTQPSKHQIFQNHHNGIYCNASYGLTFGGGHDLRIQQSGSSAVVAFNVGHTYSPNSSTPAGGSFTYLAEAQSNVALTDYEVFVVKADSRASLESTLRVLKSLSTLASSQPDAREEQLLQTALRACIDTCEYGQSLLQVRRDLEHSQDTFEQEAQFLQRFFGNDKDIVHLNVGGKRMATLLSTLTFCEGSYLATKFGGTWTLQEAEMVEGGVWFDEDPDLFEAVLMHIRVGSLLGESFAPKPDEKKSWDRLVDDLMLVDYFKRVVSVDSELLGASVDDLMTFLPEPGAGKKIALELLFRASRDGWTAQAFHQKCDGKGPTVVVAKSQGGHLFGGYTEVPWDSSGQYKPCQQSFLGEQHAAVQAPNLPEPPARDLLRHIIRSTFRWWP</sequence>
<name>A0A812N9B5_9DINO</name>
<keyword evidence="1" id="KW-0175">Coiled coil</keyword>
<proteinExistence type="predicted"/>
<dbReference type="EMBL" id="CAJNDS010001868">
    <property type="protein sequence ID" value="CAE7285793.1"/>
    <property type="molecule type" value="Genomic_DNA"/>
</dbReference>
<keyword evidence="5" id="KW-1185">Reference proteome</keyword>
<feature type="domain" description="TLDc" evidence="3">
    <location>
        <begin position="207"/>
        <end position="386"/>
    </location>
</feature>
<reference evidence="4" key="1">
    <citation type="submission" date="2021-02" db="EMBL/GenBank/DDBJ databases">
        <authorList>
            <person name="Dougan E. K."/>
            <person name="Rhodes N."/>
            <person name="Thang M."/>
            <person name="Chan C."/>
        </authorList>
    </citation>
    <scope>NUCLEOTIDE SEQUENCE</scope>
</reference>
<dbReference type="InterPro" id="IPR011333">
    <property type="entry name" value="SKP1/BTB/POZ_sf"/>
</dbReference>
<evidence type="ECO:0000313" key="5">
    <source>
        <dbReference type="Proteomes" id="UP000604046"/>
    </source>
</evidence>
<dbReference type="OrthoDB" id="309150at2759"/>
<dbReference type="Pfam" id="PF02214">
    <property type="entry name" value="BTB_2"/>
    <property type="match status" value="1"/>
</dbReference>
<dbReference type="AlphaFoldDB" id="A0A812N9B5"/>
<evidence type="ECO:0000256" key="2">
    <source>
        <dbReference type="SAM" id="MobiDB-lite"/>
    </source>
</evidence>
<organism evidence="4 5">
    <name type="scientific">Symbiodinium natans</name>
    <dbReference type="NCBI Taxonomy" id="878477"/>
    <lineage>
        <taxon>Eukaryota</taxon>
        <taxon>Sar</taxon>
        <taxon>Alveolata</taxon>
        <taxon>Dinophyceae</taxon>
        <taxon>Suessiales</taxon>
        <taxon>Symbiodiniaceae</taxon>
        <taxon>Symbiodinium</taxon>
    </lineage>
</organism>
<dbReference type="Pfam" id="PF07534">
    <property type="entry name" value="TLD"/>
    <property type="match status" value="2"/>
</dbReference>
<dbReference type="Proteomes" id="UP000604046">
    <property type="component" value="Unassembled WGS sequence"/>
</dbReference>
<dbReference type="GO" id="GO:0051260">
    <property type="term" value="P:protein homooligomerization"/>
    <property type="evidence" value="ECO:0007669"/>
    <property type="project" value="InterPro"/>
</dbReference>
<protein>
    <submittedName>
        <fullName evidence="4">KCTD12 protein</fullName>
    </submittedName>
</protein>
<evidence type="ECO:0000256" key="1">
    <source>
        <dbReference type="SAM" id="Coils"/>
    </source>
</evidence>
<accession>A0A812N9B5</accession>
<dbReference type="InterPro" id="IPR003131">
    <property type="entry name" value="T1-type_BTB"/>
</dbReference>
<dbReference type="SUPFAM" id="SSF54695">
    <property type="entry name" value="POZ domain"/>
    <property type="match status" value="2"/>
</dbReference>
<dbReference type="InterPro" id="IPR006571">
    <property type="entry name" value="TLDc_dom"/>
</dbReference>
<feature type="domain" description="TLDc" evidence="3">
    <location>
        <begin position="570"/>
        <end position="687"/>
    </location>
</feature>